<dbReference type="STRING" id="572478.Vdis_1428"/>
<name>E1QSM1_VULDI</name>
<dbReference type="GO" id="GO:0005737">
    <property type="term" value="C:cytoplasm"/>
    <property type="evidence" value="ECO:0007669"/>
    <property type="project" value="TreeGrafter"/>
</dbReference>
<dbReference type="NCBIfam" id="TIGR00148">
    <property type="entry name" value="UbiD family decarboxylase"/>
    <property type="match status" value="1"/>
</dbReference>
<accession>E1QSM1</accession>
<dbReference type="GO" id="GO:0016831">
    <property type="term" value="F:carboxy-lyase activity"/>
    <property type="evidence" value="ECO:0007669"/>
    <property type="project" value="InterPro"/>
</dbReference>
<dbReference type="Pfam" id="PF01977">
    <property type="entry name" value="UbiD"/>
    <property type="match status" value="1"/>
</dbReference>
<evidence type="ECO:0000313" key="5">
    <source>
        <dbReference type="EMBL" id="ADN50814.1"/>
    </source>
</evidence>
<feature type="domain" description="3-octaprenyl-4-hydroxybenzoate carboxy-lyase-like N-terminal" evidence="3">
    <location>
        <begin position="10"/>
        <end position="89"/>
    </location>
</feature>
<protein>
    <submittedName>
        <fullName evidence="5">UbiD family decarboxylase</fullName>
    </submittedName>
</protein>
<gene>
    <name evidence="5" type="ordered locus">Vdis_1428</name>
</gene>
<dbReference type="EMBL" id="CP002100">
    <property type="protein sequence ID" value="ADN50814.1"/>
    <property type="molecule type" value="Genomic_DNA"/>
</dbReference>
<feature type="domain" description="3-octaprenyl-4-hydroxybenzoate carboxy-lyase-like C-terminal" evidence="4">
    <location>
        <begin position="317"/>
        <end position="435"/>
    </location>
</feature>
<dbReference type="InterPro" id="IPR002830">
    <property type="entry name" value="UbiD"/>
</dbReference>
<dbReference type="AlphaFoldDB" id="E1QSM1"/>
<feature type="domain" description="3-octaprenyl-4-hydroxybenzoate carboxy-lyase-like Rift-related" evidence="2">
    <location>
        <begin position="120"/>
        <end position="308"/>
    </location>
</feature>
<dbReference type="Proteomes" id="UP000006681">
    <property type="component" value="Chromosome"/>
</dbReference>
<dbReference type="InterPro" id="IPR049381">
    <property type="entry name" value="UbiD-like_C"/>
</dbReference>
<reference evidence="5 6" key="1">
    <citation type="journal article" date="2010" name="Stand. Genomic Sci.">
        <title>Complete genome sequence of Vulcanisaeta distributa type strain (IC-017).</title>
        <authorList>
            <person name="Mavromatis K."/>
            <person name="Sikorski J."/>
            <person name="Pabst E."/>
            <person name="Teshima H."/>
            <person name="Lapidus A."/>
            <person name="Lucas S."/>
            <person name="Nolan M."/>
            <person name="Glavina Del Rio T."/>
            <person name="Cheng J.F."/>
            <person name="Bruce D."/>
            <person name="Goodwin L."/>
            <person name="Pitluck S."/>
            <person name="Liolios K."/>
            <person name="Ivanova N."/>
            <person name="Mikhailova N."/>
            <person name="Pati A."/>
            <person name="Chen A."/>
            <person name="Palaniappan K."/>
            <person name="Land M."/>
            <person name="Hauser L."/>
            <person name="Chang Y.J."/>
            <person name="Jeffries C.D."/>
            <person name="Rohde M."/>
            <person name="Spring S."/>
            <person name="Goker M."/>
            <person name="Wirth R."/>
            <person name="Woyke T."/>
            <person name="Bristow J."/>
            <person name="Eisen J.A."/>
            <person name="Markowitz V."/>
            <person name="Hugenholtz P."/>
            <person name="Klenk H.P."/>
            <person name="Kyrpides N.C."/>
        </authorList>
    </citation>
    <scope>NUCLEOTIDE SEQUENCE [LARGE SCALE GENOMIC DNA]</scope>
    <source>
        <strain evidence="6">DSM 14429 / JCM 11212 / NBRC 100878 / IC-017</strain>
    </source>
</reference>
<dbReference type="SUPFAM" id="SSF143968">
    <property type="entry name" value="UbiD C-terminal domain-like"/>
    <property type="match status" value="1"/>
</dbReference>
<dbReference type="HOGENOM" id="CLU_023348_4_1_2"/>
<evidence type="ECO:0000259" key="2">
    <source>
        <dbReference type="Pfam" id="PF01977"/>
    </source>
</evidence>
<sequence>MAIKDLRTFIRALEERRDLVRISEPLSVDLEVAALLRELMYRGGPAVIIERTREGTLPIVGNLFGKWDRVMLAMEGNDPETAASKLTDLLNLRIPQGLFDALKSLNELRRFSQYFPRSVNDGPVREVEWSNIDLTKIPAIRQWVHEPGRFITFGITFVKYGNYRNFGYYRLQVVGRDRFVMHWQPWRRSAMYGELSEKAEVAVVFGPDPVTMLMAGISIPHPLDKLLVTGVLRGEGVELVRGSTVDVEYPANAELVIEGELTGEYVREGPFGDHVGVYSIAKEYPVVKVKAIYSRRDPLIPVTVTGRPVLEDGNIIRFGTRVVKPLLKQILPELVDIEIPPEGLGYVIITSIRKRYPGHARRVMTALWGLVPVLGKVVIVVDHDVDVRDWGQVMYAVAAHVNPSRDILIIDNYPVEELDPSTPVPNLGSKVGIDATRKLPEEYGGKEYPMDVTAPSDVIDRVRRIVDSIMGRSRN</sequence>
<evidence type="ECO:0000259" key="4">
    <source>
        <dbReference type="Pfam" id="PF20696"/>
    </source>
</evidence>
<dbReference type="PANTHER" id="PTHR30108">
    <property type="entry name" value="3-OCTAPRENYL-4-HYDROXYBENZOATE CARBOXY-LYASE-RELATED"/>
    <property type="match status" value="1"/>
</dbReference>
<evidence type="ECO:0000259" key="3">
    <source>
        <dbReference type="Pfam" id="PF20695"/>
    </source>
</evidence>
<comment type="similarity">
    <text evidence="1">Belongs to the UbiD family.</text>
</comment>
<evidence type="ECO:0000256" key="1">
    <source>
        <dbReference type="ARBA" id="ARBA00010021"/>
    </source>
</evidence>
<organism evidence="5 6">
    <name type="scientific">Vulcanisaeta distributa (strain DSM 14429 / JCM 11212 / NBRC 100878 / IC-017)</name>
    <dbReference type="NCBI Taxonomy" id="572478"/>
    <lineage>
        <taxon>Archaea</taxon>
        <taxon>Thermoproteota</taxon>
        <taxon>Thermoprotei</taxon>
        <taxon>Thermoproteales</taxon>
        <taxon>Thermoproteaceae</taxon>
        <taxon>Vulcanisaeta</taxon>
    </lineage>
</organism>
<dbReference type="RefSeq" id="WP_013336539.1">
    <property type="nucleotide sequence ID" value="NC_014537.1"/>
</dbReference>
<dbReference type="GeneID" id="9752362"/>
<dbReference type="SUPFAM" id="SSF50475">
    <property type="entry name" value="FMN-binding split barrel"/>
    <property type="match status" value="1"/>
</dbReference>
<dbReference type="KEGG" id="vdi:Vdis_1428"/>
<dbReference type="Gene3D" id="3.40.1670.10">
    <property type="entry name" value="UbiD C-terminal domain-like"/>
    <property type="match status" value="1"/>
</dbReference>
<dbReference type="OrthoDB" id="8480at2157"/>
<dbReference type="eggNOG" id="arCOG01671">
    <property type="taxonomic scope" value="Archaea"/>
</dbReference>
<dbReference type="InterPro" id="IPR048304">
    <property type="entry name" value="UbiD_Rift_dom"/>
</dbReference>
<keyword evidence="6" id="KW-1185">Reference proteome</keyword>
<dbReference type="Pfam" id="PF20695">
    <property type="entry name" value="UbiD_N"/>
    <property type="match status" value="1"/>
</dbReference>
<dbReference type="InterPro" id="IPR049383">
    <property type="entry name" value="UbiD-like_N"/>
</dbReference>
<evidence type="ECO:0000313" key="6">
    <source>
        <dbReference type="Proteomes" id="UP000006681"/>
    </source>
</evidence>
<dbReference type="PANTHER" id="PTHR30108:SF17">
    <property type="entry name" value="FERULIC ACID DECARBOXYLASE 1"/>
    <property type="match status" value="1"/>
</dbReference>
<reference evidence="6" key="2">
    <citation type="journal article" date="2010" name="Stand. Genomic Sci.">
        <title>Complete genome sequence of Vulcanisaeta distributa type strain (IC-017T).</title>
        <authorList>
            <person name="Mavromatis K."/>
            <person name="Sikorski J."/>
            <person name="Pabst E."/>
            <person name="Teshima H."/>
            <person name="Lapidus A."/>
            <person name="Lucas S."/>
            <person name="Nolan M."/>
            <person name="Glavina Del Rio T."/>
            <person name="Cheng J."/>
            <person name="Bruce D."/>
            <person name="Goodwin L."/>
            <person name="Pitluck S."/>
            <person name="Liolios K."/>
            <person name="Ivanova N."/>
            <person name="Mikhailova N."/>
            <person name="Pati A."/>
            <person name="Chen A."/>
            <person name="Palaniappan K."/>
            <person name="Land M."/>
            <person name="Hauser L."/>
            <person name="Chang Y."/>
            <person name="Jeffries C."/>
            <person name="Rohde M."/>
            <person name="Spring S."/>
            <person name="Goker M."/>
            <person name="Wirth R."/>
            <person name="Woyke T."/>
            <person name="Bristow J."/>
            <person name="Eisen J."/>
            <person name="Markowitz V."/>
            <person name="Hugenholtz P."/>
            <person name="Klenk H."/>
            <person name="Kyrpides N."/>
        </authorList>
    </citation>
    <scope>NUCLEOTIDE SEQUENCE [LARGE SCALE GENOMIC DNA]</scope>
    <source>
        <strain evidence="6">DSM 14429 / JCM 11212 / NBRC 100878 / IC-017</strain>
    </source>
</reference>
<proteinExistence type="inferred from homology"/>
<dbReference type="Pfam" id="PF20696">
    <property type="entry name" value="UbiD_C"/>
    <property type="match status" value="1"/>
</dbReference>